<dbReference type="InterPro" id="IPR018060">
    <property type="entry name" value="HTH_AraC"/>
</dbReference>
<evidence type="ECO:0000256" key="1">
    <source>
        <dbReference type="ARBA" id="ARBA00023015"/>
    </source>
</evidence>
<dbReference type="GO" id="GO:0003700">
    <property type="term" value="F:DNA-binding transcription factor activity"/>
    <property type="evidence" value="ECO:0007669"/>
    <property type="project" value="InterPro"/>
</dbReference>
<dbReference type="Gene3D" id="1.10.10.60">
    <property type="entry name" value="Homeodomain-like"/>
    <property type="match status" value="1"/>
</dbReference>
<keyword evidence="6" id="KW-1185">Reference proteome</keyword>
<dbReference type="AlphaFoldDB" id="A0A4R3YSH7"/>
<keyword evidence="3" id="KW-0804">Transcription</keyword>
<dbReference type="SMART" id="SM00342">
    <property type="entry name" value="HTH_ARAC"/>
    <property type="match status" value="1"/>
</dbReference>
<dbReference type="EMBL" id="SMCS01000002">
    <property type="protein sequence ID" value="TCV95857.1"/>
    <property type="molecule type" value="Genomic_DNA"/>
</dbReference>
<protein>
    <submittedName>
        <fullName evidence="5">AraC-like DNA-binding protein</fullName>
    </submittedName>
</protein>
<organism evidence="5 6">
    <name type="scientific">Luteibacter rhizovicinus</name>
    <dbReference type="NCBI Taxonomy" id="242606"/>
    <lineage>
        <taxon>Bacteria</taxon>
        <taxon>Pseudomonadati</taxon>
        <taxon>Pseudomonadota</taxon>
        <taxon>Gammaproteobacteria</taxon>
        <taxon>Lysobacterales</taxon>
        <taxon>Rhodanobacteraceae</taxon>
        <taxon>Luteibacter</taxon>
    </lineage>
</organism>
<dbReference type="SUPFAM" id="SSF46689">
    <property type="entry name" value="Homeodomain-like"/>
    <property type="match status" value="1"/>
</dbReference>
<dbReference type="InterPro" id="IPR050204">
    <property type="entry name" value="AraC_XylS_family_regulators"/>
</dbReference>
<accession>A0A4R3YSH7</accession>
<reference evidence="5 6" key="1">
    <citation type="submission" date="2019-03" db="EMBL/GenBank/DDBJ databases">
        <title>Above-ground endophytic microbial communities from plants in different locations in the United States.</title>
        <authorList>
            <person name="Frank C."/>
        </authorList>
    </citation>
    <scope>NUCLEOTIDE SEQUENCE [LARGE SCALE GENOMIC DNA]</scope>
    <source>
        <strain evidence="5 6">LP_13_YM</strain>
    </source>
</reference>
<dbReference type="PANTHER" id="PTHR46796">
    <property type="entry name" value="HTH-TYPE TRANSCRIPTIONAL ACTIVATOR RHAS-RELATED"/>
    <property type="match status" value="1"/>
</dbReference>
<evidence type="ECO:0000313" key="6">
    <source>
        <dbReference type="Proteomes" id="UP000295645"/>
    </source>
</evidence>
<dbReference type="InterPro" id="IPR009057">
    <property type="entry name" value="Homeodomain-like_sf"/>
</dbReference>
<evidence type="ECO:0000256" key="3">
    <source>
        <dbReference type="ARBA" id="ARBA00023163"/>
    </source>
</evidence>
<gene>
    <name evidence="5" type="ORF">EC912_102202</name>
</gene>
<sequence>MPAIDPRYRRIKSYIEKNLDDSELDAASIQAVFGLSRATLYRLFDEVGGITRYIRDSRLTAAYNHLQQHPSCNLTWLLYELGFASERQFQRSFRARFGVSPAQWRERCRHREDGYECVLDFA</sequence>
<dbReference type="Pfam" id="PF12833">
    <property type="entry name" value="HTH_18"/>
    <property type="match status" value="1"/>
</dbReference>
<comment type="caution">
    <text evidence="5">The sequence shown here is derived from an EMBL/GenBank/DDBJ whole genome shotgun (WGS) entry which is preliminary data.</text>
</comment>
<dbReference type="GO" id="GO:0043565">
    <property type="term" value="F:sequence-specific DNA binding"/>
    <property type="evidence" value="ECO:0007669"/>
    <property type="project" value="InterPro"/>
</dbReference>
<dbReference type="PANTHER" id="PTHR46796:SF6">
    <property type="entry name" value="ARAC SUBFAMILY"/>
    <property type="match status" value="1"/>
</dbReference>
<dbReference type="PROSITE" id="PS01124">
    <property type="entry name" value="HTH_ARAC_FAMILY_2"/>
    <property type="match status" value="1"/>
</dbReference>
<keyword evidence="2 5" id="KW-0238">DNA-binding</keyword>
<evidence type="ECO:0000256" key="2">
    <source>
        <dbReference type="ARBA" id="ARBA00023125"/>
    </source>
</evidence>
<evidence type="ECO:0000259" key="4">
    <source>
        <dbReference type="PROSITE" id="PS01124"/>
    </source>
</evidence>
<keyword evidence="1" id="KW-0805">Transcription regulation</keyword>
<name>A0A4R3YSH7_9GAMM</name>
<dbReference type="Proteomes" id="UP000295645">
    <property type="component" value="Unassembled WGS sequence"/>
</dbReference>
<feature type="domain" description="HTH araC/xylS-type" evidence="4">
    <location>
        <begin position="9"/>
        <end position="107"/>
    </location>
</feature>
<evidence type="ECO:0000313" key="5">
    <source>
        <dbReference type="EMBL" id="TCV95857.1"/>
    </source>
</evidence>
<proteinExistence type="predicted"/>